<gene>
    <name evidence="2" type="ORF">WG31_09375</name>
</gene>
<dbReference type="EMBL" id="CP011120">
    <property type="protein sequence ID" value="ANA14186.1"/>
    <property type="molecule type" value="Genomic_DNA"/>
</dbReference>
<accession>A0ABN4NW63</accession>
<feature type="compositionally biased region" description="Polar residues" evidence="1">
    <location>
        <begin position="205"/>
        <end position="224"/>
    </location>
</feature>
<name>A0ABN4NW63_9PROT</name>
<dbReference type="RefSeq" id="WP_082823182.1">
    <property type="nucleotide sequence ID" value="NZ_CP011120.1"/>
</dbReference>
<reference evidence="2 3" key="1">
    <citation type="submission" date="2015-03" db="EMBL/GenBank/DDBJ databases">
        <title>Genome study of Acetobacter sp. SLV-7.</title>
        <authorList>
            <person name="Cho G.Y."/>
            <person name="Jeon C.O."/>
        </authorList>
    </citation>
    <scope>NUCLEOTIDE SEQUENCE [LARGE SCALE GENOMIC DNA]</scope>
    <source>
        <strain evidence="2 3">SLV-7</strain>
    </source>
</reference>
<evidence type="ECO:0000313" key="2">
    <source>
        <dbReference type="EMBL" id="ANA14186.1"/>
    </source>
</evidence>
<protein>
    <submittedName>
        <fullName evidence="2">Uncharacterized protein</fullName>
    </submittedName>
</protein>
<dbReference type="Proteomes" id="UP000076595">
    <property type="component" value="Chromosome"/>
</dbReference>
<evidence type="ECO:0000256" key="1">
    <source>
        <dbReference type="SAM" id="MobiDB-lite"/>
    </source>
</evidence>
<proteinExistence type="predicted"/>
<sequence>MRPVIAEFDRSTLTPWNMLRSMPAEMRGVVQSLHDALKGLRTTVFRAGDLVLDDSQIAAQAWMPRSELDRVLPAVVQAGFMARDDEGALFSPHLYDKLLRKEERAARKAAADAYWQQQQENGDVPDGLTRKQITARENGKKGGRPPGTGKKSAPNPQQRHMPLASVIQGGKTETENPNQKPNSVSVSENPVSSVSIDLELERDNNISSSSISGETENPNPDISPELVSQTVARMIAVTGMQNQAGYAVSFAKKWLKAGAQPDTIIAAIREHTETMRGRGDEPGKFKVFEAEVFRQIELQNVRDKLAVAQEQEPQTVADPVKSYATQRLEEAQRFWKSLFHLNDRNIGRTNAAFAEQAEKHGFPPADIKRHVEDYAAYYRDHPAMMETVG</sequence>
<organism evidence="2 3">
    <name type="scientific">Acetobacter oryzifermentans</name>
    <dbReference type="NCBI Taxonomy" id="1633874"/>
    <lineage>
        <taxon>Bacteria</taxon>
        <taxon>Pseudomonadati</taxon>
        <taxon>Pseudomonadota</taxon>
        <taxon>Alphaproteobacteria</taxon>
        <taxon>Acetobacterales</taxon>
        <taxon>Acetobacteraceae</taxon>
        <taxon>Acetobacter</taxon>
    </lineage>
</organism>
<evidence type="ECO:0000313" key="3">
    <source>
        <dbReference type="Proteomes" id="UP000076595"/>
    </source>
</evidence>
<feature type="region of interest" description="Disordered" evidence="1">
    <location>
        <begin position="110"/>
        <end position="224"/>
    </location>
</feature>
<keyword evidence="3" id="KW-1185">Reference proteome</keyword>
<feature type="compositionally biased region" description="Low complexity" evidence="1">
    <location>
        <begin position="181"/>
        <end position="195"/>
    </location>
</feature>